<evidence type="ECO:0000256" key="1">
    <source>
        <dbReference type="ARBA" id="ARBA00022659"/>
    </source>
</evidence>
<dbReference type="CDD" id="cd00033">
    <property type="entry name" value="CCP"/>
    <property type="match status" value="3"/>
</dbReference>
<keyword evidence="2" id="KW-0677">Repeat</keyword>
<dbReference type="EMBL" id="KB306238">
    <property type="protein sequence ID" value="ELU00060.1"/>
    <property type="molecule type" value="Genomic_DNA"/>
</dbReference>
<evidence type="ECO:0000256" key="5">
    <source>
        <dbReference type="PROSITE-ProRule" id="PRU00302"/>
    </source>
</evidence>
<feature type="disulfide bond" evidence="5">
    <location>
        <begin position="458"/>
        <end position="501"/>
    </location>
</feature>
<keyword evidence="10" id="KW-1185">Reference proteome</keyword>
<dbReference type="STRING" id="283909.R7U242"/>
<dbReference type="InterPro" id="IPR050350">
    <property type="entry name" value="Compl-Cell_Adhes-Reg"/>
</dbReference>
<dbReference type="PANTHER" id="PTHR19325">
    <property type="entry name" value="COMPLEMENT COMPONENT-RELATED SUSHI DOMAIN-CONTAINING"/>
    <property type="match status" value="1"/>
</dbReference>
<dbReference type="OrthoDB" id="6162141at2759"/>
<gene>
    <name evidence="8" type="ORF">CAPTEDRAFT_197263</name>
</gene>
<dbReference type="EnsemblMetazoa" id="CapteT197263">
    <property type="protein sequence ID" value="CapteP197263"/>
    <property type="gene ID" value="CapteG197263"/>
</dbReference>
<proteinExistence type="predicted"/>
<dbReference type="OMA" id="NCPELHI"/>
<feature type="domain" description="Sushi" evidence="7">
    <location>
        <begin position="456"/>
        <end position="515"/>
    </location>
</feature>
<reference evidence="8 10" key="2">
    <citation type="journal article" date="2013" name="Nature">
        <title>Insights into bilaterian evolution from three spiralian genomes.</title>
        <authorList>
            <person name="Simakov O."/>
            <person name="Marletaz F."/>
            <person name="Cho S.J."/>
            <person name="Edsinger-Gonzales E."/>
            <person name="Havlak P."/>
            <person name="Hellsten U."/>
            <person name="Kuo D.H."/>
            <person name="Larsson T."/>
            <person name="Lv J."/>
            <person name="Arendt D."/>
            <person name="Savage R."/>
            <person name="Osoegawa K."/>
            <person name="de Jong P."/>
            <person name="Grimwood J."/>
            <person name="Chapman J.A."/>
            <person name="Shapiro H."/>
            <person name="Aerts A."/>
            <person name="Otillar R.P."/>
            <person name="Terry A.Y."/>
            <person name="Boore J.L."/>
            <person name="Grigoriev I.V."/>
            <person name="Lindberg D.R."/>
            <person name="Seaver E.C."/>
            <person name="Weisblat D.A."/>
            <person name="Putnam N.H."/>
            <person name="Rokhsar D.S."/>
        </authorList>
    </citation>
    <scope>NUCLEOTIDE SEQUENCE</scope>
    <source>
        <strain evidence="8 10">I ESC-2004</strain>
    </source>
</reference>
<keyword evidence="4" id="KW-0325">Glycoprotein</keyword>
<sequence>MLDECQIFANDFDVIFNAEKTQLLLYKPESAFRGALKTQEPQTETSSALFTEPNAPLSSEDITINYANETDAQTTSKYNTIGDRPSSAITAERTTAKNDLHNMTSGLSKTVPADSTYTQSSELRFKSDEGITTELYSTQFSSAVDENKATGDVDYAPELGATAPSVHTTSRPEKISPTFEWIMPPGGKAKFCPTPPDVKNAFKETDGLHPSSVVTYTCHVGYEFKVGGTSRTTICTCDYKWTVSEIEDCQARICADPPKSPKMASHIADASAVGSKVKFECKEPNEQFESGVASMSAQCSATGRWNTAPTQCTEGCGAPPFLENAILTEVNTSHGQIAEYECQRGFLFSSGLRRLRITCRSEGKWDPDTPGNCLDLRCPPVPEISNANPNTRLSLLQTTVNYTCYDGFKFPHGLRHKTARCNGHAWNVESSGDGCNCRIVESCTLIDFHFVIFSVLHCPKLDLSSIQHVNTSETAYGTYVEMMCKPGFLLDEEEQITVVHCTSSGLWSSQNQCKAIVCPDIIQVDGKIVDSLNVHPGAEVNISCHESAILSTKRSHMIVRCLENGKWNQGIPDCIEKSRSKTVIEPVEASGSDLIGVVAGLLVGFLLLFIFAIDAPAIARDCKTLRENIGGRHN</sequence>
<comment type="caution">
    <text evidence="5">Lacks conserved residue(s) required for the propagation of feature annotation.</text>
</comment>
<protein>
    <recommendedName>
        <fullName evidence="7">Sushi domain-containing protein</fullName>
    </recommendedName>
</protein>
<dbReference type="SMART" id="SM00032">
    <property type="entry name" value="CCP"/>
    <property type="match status" value="6"/>
</dbReference>
<feature type="disulfide bond" evidence="5">
    <location>
        <begin position="518"/>
        <end position="561"/>
    </location>
</feature>
<feature type="domain" description="Sushi" evidence="7">
    <location>
        <begin position="190"/>
        <end position="251"/>
    </location>
</feature>
<organism evidence="8">
    <name type="scientific">Capitella teleta</name>
    <name type="common">Polychaete worm</name>
    <dbReference type="NCBI Taxonomy" id="283909"/>
    <lineage>
        <taxon>Eukaryota</taxon>
        <taxon>Metazoa</taxon>
        <taxon>Spiralia</taxon>
        <taxon>Lophotrochozoa</taxon>
        <taxon>Annelida</taxon>
        <taxon>Polychaeta</taxon>
        <taxon>Sedentaria</taxon>
        <taxon>Scolecida</taxon>
        <taxon>Capitellidae</taxon>
        <taxon>Capitella</taxon>
    </lineage>
</organism>
<evidence type="ECO:0000256" key="2">
    <source>
        <dbReference type="ARBA" id="ARBA00022737"/>
    </source>
</evidence>
<feature type="disulfide bond" evidence="5">
    <location>
        <begin position="192"/>
        <end position="235"/>
    </location>
</feature>
<dbReference type="InterPro" id="IPR035976">
    <property type="entry name" value="Sushi/SCR/CCP_sf"/>
</dbReference>
<keyword evidence="3 5" id="KW-1015">Disulfide bond</keyword>
<dbReference type="InterPro" id="IPR000436">
    <property type="entry name" value="Sushi_SCR_CCP_dom"/>
</dbReference>
<evidence type="ECO:0000256" key="3">
    <source>
        <dbReference type="ARBA" id="ARBA00023157"/>
    </source>
</evidence>
<dbReference type="PANTHER" id="PTHR19325:SF575">
    <property type="entry name" value="LOCOMOTION-RELATED PROTEIN HIKARU GENKI"/>
    <property type="match status" value="1"/>
</dbReference>
<accession>R7U242</accession>
<dbReference type="AlphaFoldDB" id="R7U242"/>
<name>R7U242_CAPTE</name>
<feature type="disulfide bond" evidence="5">
    <location>
        <begin position="316"/>
        <end position="359"/>
    </location>
</feature>
<feature type="transmembrane region" description="Helical" evidence="6">
    <location>
        <begin position="594"/>
        <end position="613"/>
    </location>
</feature>
<evidence type="ECO:0000256" key="4">
    <source>
        <dbReference type="ARBA" id="ARBA00023180"/>
    </source>
</evidence>
<dbReference type="PROSITE" id="PS50923">
    <property type="entry name" value="SUSHI"/>
    <property type="match status" value="5"/>
</dbReference>
<dbReference type="EMBL" id="AMQN01026253">
    <property type="status" value="NOT_ANNOTATED_CDS"/>
    <property type="molecule type" value="Genomic_DNA"/>
</dbReference>
<dbReference type="Pfam" id="PF00084">
    <property type="entry name" value="Sushi"/>
    <property type="match status" value="4"/>
</dbReference>
<dbReference type="Proteomes" id="UP000014760">
    <property type="component" value="Unassembled WGS sequence"/>
</dbReference>
<feature type="domain" description="Sushi" evidence="7">
    <location>
        <begin position="252"/>
        <end position="314"/>
    </location>
</feature>
<feature type="domain" description="Sushi" evidence="7">
    <location>
        <begin position="315"/>
        <end position="375"/>
    </location>
</feature>
<evidence type="ECO:0000259" key="7">
    <source>
        <dbReference type="PROSITE" id="PS50923"/>
    </source>
</evidence>
<evidence type="ECO:0000256" key="6">
    <source>
        <dbReference type="SAM" id="Phobius"/>
    </source>
</evidence>
<evidence type="ECO:0000313" key="9">
    <source>
        <dbReference type="EnsemblMetazoa" id="CapteP197263"/>
    </source>
</evidence>
<keyword evidence="6" id="KW-0472">Membrane</keyword>
<dbReference type="SUPFAM" id="SSF57535">
    <property type="entry name" value="Complement control module/SCR domain"/>
    <property type="match status" value="5"/>
</dbReference>
<reference evidence="9" key="3">
    <citation type="submission" date="2015-06" db="UniProtKB">
        <authorList>
            <consortium name="EnsemblMetazoa"/>
        </authorList>
    </citation>
    <scope>IDENTIFICATION</scope>
</reference>
<reference evidence="10" key="1">
    <citation type="submission" date="2012-12" db="EMBL/GenBank/DDBJ databases">
        <authorList>
            <person name="Hellsten U."/>
            <person name="Grimwood J."/>
            <person name="Chapman J.A."/>
            <person name="Shapiro H."/>
            <person name="Aerts A."/>
            <person name="Otillar R.P."/>
            <person name="Terry A.Y."/>
            <person name="Boore J.L."/>
            <person name="Simakov O."/>
            <person name="Marletaz F."/>
            <person name="Cho S.-J."/>
            <person name="Edsinger-Gonzales E."/>
            <person name="Havlak P."/>
            <person name="Kuo D.-H."/>
            <person name="Larsson T."/>
            <person name="Lv J."/>
            <person name="Arendt D."/>
            <person name="Savage R."/>
            <person name="Osoegawa K."/>
            <person name="de Jong P."/>
            <person name="Lindberg D.R."/>
            <person name="Seaver E.C."/>
            <person name="Weisblat D.A."/>
            <person name="Putnam N.H."/>
            <person name="Grigoriev I.V."/>
            <person name="Rokhsar D.S."/>
        </authorList>
    </citation>
    <scope>NUCLEOTIDE SEQUENCE</scope>
    <source>
        <strain evidence="10">I ESC-2004</strain>
    </source>
</reference>
<keyword evidence="6" id="KW-0812">Transmembrane</keyword>
<keyword evidence="1 5" id="KW-0768">Sushi</keyword>
<dbReference type="Gene3D" id="2.10.70.10">
    <property type="entry name" value="Complement Module, domain 1"/>
    <property type="match status" value="6"/>
</dbReference>
<feature type="domain" description="Sushi" evidence="7">
    <location>
        <begin position="516"/>
        <end position="576"/>
    </location>
</feature>
<evidence type="ECO:0000313" key="8">
    <source>
        <dbReference type="EMBL" id="ELU00060.1"/>
    </source>
</evidence>
<evidence type="ECO:0000313" key="10">
    <source>
        <dbReference type="Proteomes" id="UP000014760"/>
    </source>
</evidence>
<dbReference type="EMBL" id="AMQN01026252">
    <property type="status" value="NOT_ANNOTATED_CDS"/>
    <property type="molecule type" value="Genomic_DNA"/>
</dbReference>
<keyword evidence="6" id="KW-1133">Transmembrane helix</keyword>
<dbReference type="HOGENOM" id="CLU_431653_0_0_1"/>